<name>A0ABT8T6X8_9BACT</name>
<sequence length="246" mass="26887">MKIALITGASSGFGLSLAKMLDNAGFAVIACARRLEKLQELQAELKNPSLIYALDVRDKNAVFEVAKNLPKQWQNIEILVNNAGLALGQESFENADLEDFEIMIDTNIKGLLYTTKAFLPHLERGGIIFNLGSVAGAYPYPGSHVYGGTKAFVRLFSHTLRNDLKGKDIRVTTIAPGIAKTEFSEVRFKGDKARADAVYDGTKYLSANDVAKVICDIAALPKHVNINYLEVMPVSQSWAGFAFEGK</sequence>
<dbReference type="RefSeq" id="WP_302244111.1">
    <property type="nucleotide sequence ID" value="NZ_JAULJQ010000004.1"/>
</dbReference>
<dbReference type="PROSITE" id="PS00061">
    <property type="entry name" value="ADH_SHORT"/>
    <property type="match status" value="1"/>
</dbReference>
<evidence type="ECO:0000256" key="3">
    <source>
        <dbReference type="RuleBase" id="RU000363"/>
    </source>
</evidence>
<dbReference type="InterPro" id="IPR020904">
    <property type="entry name" value="Sc_DH/Rdtase_CS"/>
</dbReference>
<dbReference type="PANTHER" id="PTHR42901">
    <property type="entry name" value="ALCOHOL DEHYDROGENASE"/>
    <property type="match status" value="1"/>
</dbReference>
<evidence type="ECO:0000313" key="4">
    <source>
        <dbReference type="EMBL" id="MDO2409251.1"/>
    </source>
</evidence>
<dbReference type="PRINTS" id="PR00080">
    <property type="entry name" value="SDRFAMILY"/>
</dbReference>
<dbReference type="EMBL" id="JAULJQ010000004">
    <property type="protein sequence ID" value="MDO2409251.1"/>
    <property type="molecule type" value="Genomic_DNA"/>
</dbReference>
<keyword evidence="5" id="KW-1185">Reference proteome</keyword>
<dbReference type="Proteomes" id="UP001171111">
    <property type="component" value="Unassembled WGS sequence"/>
</dbReference>
<keyword evidence="2" id="KW-0560">Oxidoreductase</keyword>
<evidence type="ECO:0000313" key="5">
    <source>
        <dbReference type="Proteomes" id="UP001171111"/>
    </source>
</evidence>
<reference evidence="4 5" key="1">
    <citation type="submission" date="2023-06" db="EMBL/GenBank/DDBJ databases">
        <title>Campylobacter magnum sp. nov., isolated from cecal contents of domestic pigs (Sus scrofa domesticus).</title>
        <authorList>
            <person name="Papic B."/>
            <person name="Gruntar I."/>
        </authorList>
    </citation>
    <scope>NUCLEOTIDE SEQUENCE [LARGE SCALE GENOMIC DNA]</scope>
    <source>
        <strain evidence="5">34484-21</strain>
    </source>
</reference>
<dbReference type="InterPro" id="IPR036291">
    <property type="entry name" value="NAD(P)-bd_dom_sf"/>
</dbReference>
<dbReference type="PRINTS" id="PR00081">
    <property type="entry name" value="GDHRDH"/>
</dbReference>
<accession>A0ABT8T6X8</accession>
<comment type="similarity">
    <text evidence="1 3">Belongs to the short-chain dehydrogenases/reductases (SDR) family.</text>
</comment>
<dbReference type="Gene3D" id="3.40.50.720">
    <property type="entry name" value="NAD(P)-binding Rossmann-like Domain"/>
    <property type="match status" value="1"/>
</dbReference>
<gene>
    <name evidence="4" type="ORF">Q2362_03940</name>
</gene>
<evidence type="ECO:0000256" key="1">
    <source>
        <dbReference type="ARBA" id="ARBA00006484"/>
    </source>
</evidence>
<evidence type="ECO:0000256" key="2">
    <source>
        <dbReference type="ARBA" id="ARBA00023002"/>
    </source>
</evidence>
<organism evidence="4 5">
    <name type="scientific">Campylobacter magnus</name>
    <dbReference type="NCBI Taxonomy" id="3026462"/>
    <lineage>
        <taxon>Bacteria</taxon>
        <taxon>Pseudomonadati</taxon>
        <taxon>Campylobacterota</taxon>
        <taxon>Epsilonproteobacteria</taxon>
        <taxon>Campylobacterales</taxon>
        <taxon>Campylobacteraceae</taxon>
        <taxon>Campylobacter</taxon>
    </lineage>
</organism>
<comment type="caution">
    <text evidence="4">The sequence shown here is derived from an EMBL/GenBank/DDBJ whole genome shotgun (WGS) entry which is preliminary data.</text>
</comment>
<dbReference type="Pfam" id="PF00106">
    <property type="entry name" value="adh_short"/>
    <property type="match status" value="1"/>
</dbReference>
<proteinExistence type="inferred from homology"/>
<dbReference type="PANTHER" id="PTHR42901:SF1">
    <property type="entry name" value="ALCOHOL DEHYDROGENASE"/>
    <property type="match status" value="1"/>
</dbReference>
<dbReference type="SUPFAM" id="SSF51735">
    <property type="entry name" value="NAD(P)-binding Rossmann-fold domains"/>
    <property type="match status" value="1"/>
</dbReference>
<dbReference type="InterPro" id="IPR002347">
    <property type="entry name" value="SDR_fam"/>
</dbReference>
<protein>
    <submittedName>
        <fullName evidence="4">SDR family NAD(P)-dependent oxidoreductase</fullName>
    </submittedName>
</protein>